<evidence type="ECO:0000256" key="4">
    <source>
        <dbReference type="SAM" id="SignalP"/>
    </source>
</evidence>
<reference evidence="5 6" key="1">
    <citation type="submission" date="2020-07" db="EMBL/GenBank/DDBJ databases">
        <title>Trichoderma asperellum IC-1 whole genome shotgun sequence.</title>
        <authorList>
            <person name="Kanamasa S."/>
            <person name="Takahashi H."/>
        </authorList>
    </citation>
    <scope>NUCLEOTIDE SEQUENCE [LARGE SCALE GENOMIC DNA]</scope>
    <source>
        <strain evidence="5 6">IC-1</strain>
    </source>
</reference>
<gene>
    <name evidence="5" type="ORF">TASIC1_0015011500</name>
</gene>
<organism evidence="5 6">
    <name type="scientific">Trichoderma asperellum</name>
    <name type="common">Filamentous fungus</name>
    <dbReference type="NCBI Taxonomy" id="101201"/>
    <lineage>
        <taxon>Eukaryota</taxon>
        <taxon>Fungi</taxon>
        <taxon>Dikarya</taxon>
        <taxon>Ascomycota</taxon>
        <taxon>Pezizomycotina</taxon>
        <taxon>Sordariomycetes</taxon>
        <taxon>Hypocreomycetidae</taxon>
        <taxon>Hypocreales</taxon>
        <taxon>Hypocreaceae</taxon>
        <taxon>Trichoderma</taxon>
    </lineage>
</organism>
<dbReference type="SUPFAM" id="SSF101751">
    <property type="entry name" value="Hydrophobin II, HfbII"/>
    <property type="match status" value="1"/>
</dbReference>
<dbReference type="InterPro" id="IPR036686">
    <property type="entry name" value="Class_II_Hydrophobin_sf"/>
</dbReference>
<sequence length="145" mass="14290">MKFLAVAIVLAAAASAAPTKEVLPYPPVVAPPPYGGIAPDYNPPLGGETPPITSGGLPPTNGAYPGGNNDDNSHLCPGGLLYTNPQCCSVGVLGVADLDCMTPSSVPVNGADFQRICAAAGSKAQCCAVPVAGSALLCEDVVGAN</sequence>
<keyword evidence="3" id="KW-1015">Disulfide bond</keyword>
<feature type="chain" id="PRO_5028003808" evidence="4">
    <location>
        <begin position="17"/>
        <end position="145"/>
    </location>
</feature>
<dbReference type="PANTHER" id="PTHR42341:SF2">
    <property type="entry name" value="HYDROPHOBIN"/>
    <property type="match status" value="1"/>
</dbReference>
<comment type="caution">
    <text evidence="5">The sequence shown here is derived from an EMBL/GenBank/DDBJ whole genome shotgun (WGS) entry which is preliminary data.</text>
</comment>
<comment type="subcellular location">
    <subcellularLocation>
        <location evidence="1">Cell envelope</location>
    </subcellularLocation>
</comment>
<name>A0A6V8R764_TRIAP</name>
<comment type="similarity">
    <text evidence="2">Belongs to the cerato-ulmin hydrophobin family.</text>
</comment>
<dbReference type="PANTHER" id="PTHR42341">
    <property type="entry name" value="HYDROPHOBIN"/>
    <property type="match status" value="1"/>
</dbReference>
<dbReference type="CDD" id="cd23508">
    <property type="entry name" value="hydrophobin_II"/>
    <property type="match status" value="1"/>
</dbReference>
<accession>A0A6V8R764</accession>
<protein>
    <submittedName>
        <fullName evidence="5">Trihydrophobin</fullName>
    </submittedName>
</protein>
<dbReference type="Pfam" id="PF06766">
    <property type="entry name" value="Hydrophobin_2"/>
    <property type="match status" value="1"/>
</dbReference>
<keyword evidence="4" id="KW-0732">Signal</keyword>
<evidence type="ECO:0000313" key="5">
    <source>
        <dbReference type="EMBL" id="GFP59946.1"/>
    </source>
</evidence>
<evidence type="ECO:0000256" key="1">
    <source>
        <dbReference type="ARBA" id="ARBA00004196"/>
    </source>
</evidence>
<dbReference type="Proteomes" id="UP000517252">
    <property type="component" value="Unassembled WGS sequence"/>
</dbReference>
<proteinExistence type="inferred from homology"/>
<evidence type="ECO:0000256" key="2">
    <source>
        <dbReference type="ARBA" id="ARBA00009576"/>
    </source>
</evidence>
<dbReference type="OrthoDB" id="4500971at2759"/>
<dbReference type="EMBL" id="BLZH01000015">
    <property type="protein sequence ID" value="GFP59946.1"/>
    <property type="molecule type" value="Genomic_DNA"/>
</dbReference>
<evidence type="ECO:0000313" key="6">
    <source>
        <dbReference type="Proteomes" id="UP000517252"/>
    </source>
</evidence>
<feature type="signal peptide" evidence="4">
    <location>
        <begin position="1"/>
        <end position="16"/>
    </location>
</feature>
<dbReference type="Gene3D" id="3.20.120.10">
    <property type="entry name" value="Hydrophobin"/>
    <property type="match status" value="1"/>
</dbReference>
<dbReference type="AlphaFoldDB" id="A0A6V8R764"/>
<evidence type="ECO:0000256" key="3">
    <source>
        <dbReference type="ARBA" id="ARBA00023157"/>
    </source>
</evidence>
<dbReference type="GO" id="GO:0005576">
    <property type="term" value="C:extracellular region"/>
    <property type="evidence" value="ECO:0007669"/>
    <property type="project" value="InterPro"/>
</dbReference>
<dbReference type="InterPro" id="IPR010636">
    <property type="entry name" value="Class_II_hydrophobin"/>
</dbReference>